<name>F9WLP2_TRYVY</name>
<evidence type="ECO:0000313" key="2">
    <source>
        <dbReference type="EMBL" id="CCD18434.1"/>
    </source>
</evidence>
<reference evidence="2 3" key="1">
    <citation type="journal article" date="2012" name="Proc. Natl. Acad. Sci. U.S.A.">
        <title>Antigenic diversity is generated by distinct evolutionary mechanisms in African trypanosome species.</title>
        <authorList>
            <person name="Jackson A.P."/>
            <person name="Berry A."/>
            <person name="Aslett M."/>
            <person name="Allison H.C."/>
            <person name="Burton P."/>
            <person name="Vavrova-Anderson J."/>
            <person name="Brown R."/>
            <person name="Browne H."/>
            <person name="Corton N."/>
            <person name="Hauser H."/>
            <person name="Gamble J."/>
            <person name="Gilderthorp R."/>
            <person name="Marcello L."/>
            <person name="McQuillan J."/>
            <person name="Otto T.D."/>
            <person name="Quail M.A."/>
            <person name="Sanders M.J."/>
            <person name="van Tonder A."/>
            <person name="Ginger M.L."/>
            <person name="Field M.C."/>
            <person name="Barry J.D."/>
            <person name="Hertz-Fowler C."/>
            <person name="Berriman M."/>
        </authorList>
    </citation>
    <scope>NUCLEOTIDE SEQUENCE</scope>
    <source>
        <strain evidence="2 3">Y486</strain>
    </source>
</reference>
<dbReference type="Proteomes" id="UP000009027">
    <property type="component" value="Unassembled WGS sequence"/>
</dbReference>
<evidence type="ECO:0000313" key="3">
    <source>
        <dbReference type="Proteomes" id="UP000009027"/>
    </source>
</evidence>
<protein>
    <submittedName>
        <fullName evidence="2">Uncharacterized protein</fullName>
    </submittedName>
</protein>
<dbReference type="EMBL" id="CAEX01001160">
    <property type="protein sequence ID" value="CCD18434.1"/>
    <property type="molecule type" value="Genomic_DNA"/>
</dbReference>
<dbReference type="VEuPathDB" id="TriTrypDB:TvY486_0011230"/>
<feature type="transmembrane region" description="Helical" evidence="1">
    <location>
        <begin position="107"/>
        <end position="133"/>
    </location>
</feature>
<proteinExistence type="predicted"/>
<organism evidence="2 3">
    <name type="scientific">Trypanosoma vivax (strain Y486)</name>
    <dbReference type="NCBI Taxonomy" id="1055687"/>
    <lineage>
        <taxon>Eukaryota</taxon>
        <taxon>Discoba</taxon>
        <taxon>Euglenozoa</taxon>
        <taxon>Kinetoplastea</taxon>
        <taxon>Metakinetoplastina</taxon>
        <taxon>Trypanosomatida</taxon>
        <taxon>Trypanosomatidae</taxon>
        <taxon>Trypanosoma</taxon>
        <taxon>Duttonella</taxon>
    </lineage>
</organism>
<feature type="transmembrane region" description="Helical" evidence="1">
    <location>
        <begin position="25"/>
        <end position="49"/>
    </location>
</feature>
<keyword evidence="1" id="KW-1133">Transmembrane helix</keyword>
<dbReference type="AlphaFoldDB" id="F9WLP2"/>
<feature type="transmembrane region" description="Helical" evidence="1">
    <location>
        <begin position="186"/>
        <end position="214"/>
    </location>
</feature>
<keyword evidence="1" id="KW-0472">Membrane</keyword>
<feature type="transmembrane region" description="Helical" evidence="1">
    <location>
        <begin position="140"/>
        <end position="166"/>
    </location>
</feature>
<keyword evidence="3" id="KW-1185">Reference proteome</keyword>
<sequence>MAAPCFQVGSANHCVSCFSRVPCCAPALFCVLLLVACSVPASAAVRVPVAKSKVPSRAKTVRCQCCVHHCSGEQPRCCRALLARVCLFWLLFVVLCLPCLLSRGYCFCRFGCACFGGGVFAGVACLVRVCFFFGALAPRILWCFCVVVAVVQLAHQLLCGAAHVIFKAPHVRDVADAVDEGCVPWHLAFSCSCVRLVVCVVLYAPLTVAGVLFWSQDAVLMVGVLVVKQLHLECRKCSCDCVVCHGVRHGFQACFAESGPPFCSVCRWRSRLFTLSNRVPITVVLDAVGGVLRA</sequence>
<accession>F9WLP2</accession>
<evidence type="ECO:0000256" key="1">
    <source>
        <dbReference type="SAM" id="Phobius"/>
    </source>
</evidence>
<keyword evidence="1" id="KW-0812">Transmembrane</keyword>
<gene>
    <name evidence="2" type="ORF">TvY486_0011230</name>
</gene>
<feature type="transmembrane region" description="Helical" evidence="1">
    <location>
        <begin position="81"/>
        <end position="101"/>
    </location>
</feature>